<dbReference type="CDD" id="cd00609">
    <property type="entry name" value="AAT_like"/>
    <property type="match status" value="1"/>
</dbReference>
<dbReference type="EC" id="4.4.1.13" evidence="2"/>
<comment type="cofactor">
    <cofactor evidence="1">
        <name>pyridoxal 5'-phosphate</name>
        <dbReference type="ChEBI" id="CHEBI:597326"/>
    </cofactor>
</comment>
<dbReference type="GO" id="GO:0008483">
    <property type="term" value="F:transaminase activity"/>
    <property type="evidence" value="ECO:0007669"/>
    <property type="project" value="UniProtKB-KW"/>
</dbReference>
<dbReference type="Pfam" id="PF00155">
    <property type="entry name" value="Aminotran_1_2"/>
    <property type="match status" value="1"/>
</dbReference>
<dbReference type="SUPFAM" id="SSF53383">
    <property type="entry name" value="PLP-dependent transferases"/>
    <property type="match status" value="1"/>
</dbReference>
<dbReference type="InterPro" id="IPR015424">
    <property type="entry name" value="PyrdxlP-dep_Trfase"/>
</dbReference>
<accession>A0ABT4BV20</accession>
<gene>
    <name evidence="7" type="ORF">OUY18_10740</name>
</gene>
<dbReference type="EMBL" id="JAPOHA010000010">
    <property type="protein sequence ID" value="MCY1714729.1"/>
    <property type="molecule type" value="Genomic_DNA"/>
</dbReference>
<dbReference type="Proteomes" id="UP001082703">
    <property type="component" value="Unassembled WGS sequence"/>
</dbReference>
<dbReference type="NCBIfam" id="TIGR04350">
    <property type="entry name" value="C_S_lyase_PatB"/>
    <property type="match status" value="1"/>
</dbReference>
<dbReference type="PANTHER" id="PTHR43525:SF1">
    <property type="entry name" value="PROTEIN MALY"/>
    <property type="match status" value="1"/>
</dbReference>
<evidence type="ECO:0000256" key="4">
    <source>
        <dbReference type="ARBA" id="ARBA00023239"/>
    </source>
</evidence>
<name>A0ABT4BV20_9FIRM</name>
<dbReference type="InterPro" id="IPR027619">
    <property type="entry name" value="C-S_lyase_PatB-like"/>
</dbReference>
<feature type="domain" description="Aminotransferase class I/classII large" evidence="6">
    <location>
        <begin position="47"/>
        <end position="393"/>
    </location>
</feature>
<keyword evidence="8" id="KW-1185">Reference proteome</keyword>
<dbReference type="InterPro" id="IPR051798">
    <property type="entry name" value="Class-II_PLP-Dep_Aminotrans"/>
</dbReference>
<sequence>MNETEACVVEIDIEKDYTVERAGTNSTKWDGLKSRFGRDGLLPLWVADMDFKAPECVREAIARLNGHGVYGYHMVPDGYYRAFIDWEKRRHGYEVKKEWIRFTAGVVSGLYWFINAMTQKDDACLILTPCYYPFMDAVRDTGRKLVCCDLVNTDGYYTIDFEKFEEAIRANAVKMFLLCSPHNPVGRVWTKEELRNLLEICKKYGVFVLSDEIHQDITFGGHKNIPAAAVGDYDNMLAILTSASKTFNLAGMKNSFAVIPDEAVRSRFDRFVKANRIARGSVFGYAAAEAAYRGGEPWLEKVLEVIAGNDAYLRDELASKLPGVTVTPLEGTYLVWIDLGAYVRPAELREIVQEQCGLAVDYGEWFFENRTDTHIRINLATSGKNIETAVQRLVEALGGGKEHKIK</sequence>
<keyword evidence="3" id="KW-0663">Pyridoxal phosphate</keyword>
<evidence type="ECO:0000256" key="5">
    <source>
        <dbReference type="ARBA" id="ARBA00037974"/>
    </source>
</evidence>
<evidence type="ECO:0000256" key="1">
    <source>
        <dbReference type="ARBA" id="ARBA00001933"/>
    </source>
</evidence>
<dbReference type="Gene3D" id="3.40.640.10">
    <property type="entry name" value="Type I PLP-dependent aspartate aminotransferase-like (Major domain)"/>
    <property type="match status" value="1"/>
</dbReference>
<proteinExistence type="inferred from homology"/>
<dbReference type="InterPro" id="IPR015422">
    <property type="entry name" value="PyrdxlP-dep_Trfase_small"/>
</dbReference>
<keyword evidence="7" id="KW-0808">Transferase</keyword>
<dbReference type="InterPro" id="IPR004839">
    <property type="entry name" value="Aminotransferase_I/II_large"/>
</dbReference>
<evidence type="ECO:0000313" key="7">
    <source>
        <dbReference type="EMBL" id="MCY1714729.1"/>
    </source>
</evidence>
<evidence type="ECO:0000256" key="2">
    <source>
        <dbReference type="ARBA" id="ARBA00012224"/>
    </source>
</evidence>
<dbReference type="PANTHER" id="PTHR43525">
    <property type="entry name" value="PROTEIN MALY"/>
    <property type="match status" value="1"/>
</dbReference>
<dbReference type="Gene3D" id="3.90.1150.10">
    <property type="entry name" value="Aspartate Aminotransferase, domain 1"/>
    <property type="match status" value="1"/>
</dbReference>
<keyword evidence="7" id="KW-0032">Aminotransferase</keyword>
<evidence type="ECO:0000313" key="8">
    <source>
        <dbReference type="Proteomes" id="UP001082703"/>
    </source>
</evidence>
<evidence type="ECO:0000256" key="3">
    <source>
        <dbReference type="ARBA" id="ARBA00022898"/>
    </source>
</evidence>
<dbReference type="InterPro" id="IPR015421">
    <property type="entry name" value="PyrdxlP-dep_Trfase_major"/>
</dbReference>
<organism evidence="7 8">
    <name type="scientific">Caproiciproducens galactitolivorans</name>
    <dbReference type="NCBI Taxonomy" id="642589"/>
    <lineage>
        <taxon>Bacteria</taxon>
        <taxon>Bacillati</taxon>
        <taxon>Bacillota</taxon>
        <taxon>Clostridia</taxon>
        <taxon>Eubacteriales</taxon>
        <taxon>Acutalibacteraceae</taxon>
        <taxon>Caproiciproducens</taxon>
    </lineage>
</organism>
<reference evidence="7 8" key="1">
    <citation type="submission" date="2022-11" db="EMBL/GenBank/DDBJ databases">
        <authorList>
            <person name="Caiyu Z."/>
        </authorList>
    </citation>
    <scope>NUCLEOTIDE SEQUENCE [LARGE SCALE GENOMIC DNA]</scope>
    <source>
        <strain evidence="7 8">YR-4</strain>
    </source>
</reference>
<comment type="caution">
    <text evidence="7">The sequence shown here is derived from an EMBL/GenBank/DDBJ whole genome shotgun (WGS) entry which is preliminary data.</text>
</comment>
<protein>
    <recommendedName>
        <fullName evidence="2">cysteine-S-conjugate beta-lyase</fullName>
        <ecNumber evidence="2">4.4.1.13</ecNumber>
    </recommendedName>
</protein>
<evidence type="ECO:0000259" key="6">
    <source>
        <dbReference type="Pfam" id="PF00155"/>
    </source>
</evidence>
<keyword evidence="4" id="KW-0456">Lyase</keyword>
<comment type="similarity">
    <text evidence="5">Belongs to the class-II pyridoxal-phosphate-dependent aminotransferase family. MalY/PatB cystathionine beta-lyase subfamily.</text>
</comment>